<dbReference type="GO" id="GO:0000166">
    <property type="term" value="F:nucleotide binding"/>
    <property type="evidence" value="ECO:0007669"/>
    <property type="project" value="UniProtKB-KW"/>
</dbReference>
<dbReference type="OrthoDB" id="9808822at2"/>
<protein>
    <submittedName>
        <fullName evidence="8">Cobalamin biosynthesis protein</fullName>
    </submittedName>
</protein>
<evidence type="ECO:0000313" key="9">
    <source>
        <dbReference type="Proteomes" id="UP000054683"/>
    </source>
</evidence>
<dbReference type="SMART" id="SM00833">
    <property type="entry name" value="CobW_C"/>
    <property type="match status" value="1"/>
</dbReference>
<evidence type="ECO:0000259" key="7">
    <source>
        <dbReference type="SMART" id="SM00833"/>
    </source>
</evidence>
<evidence type="ECO:0000256" key="1">
    <source>
        <dbReference type="ARBA" id="ARBA00022741"/>
    </source>
</evidence>
<dbReference type="PANTHER" id="PTHR13748:SF62">
    <property type="entry name" value="COBW DOMAIN-CONTAINING PROTEIN"/>
    <property type="match status" value="1"/>
</dbReference>
<dbReference type="GO" id="GO:0005737">
    <property type="term" value="C:cytoplasm"/>
    <property type="evidence" value="ECO:0007669"/>
    <property type="project" value="TreeGrafter"/>
</dbReference>
<evidence type="ECO:0000256" key="5">
    <source>
        <dbReference type="ARBA" id="ARBA00045658"/>
    </source>
</evidence>
<evidence type="ECO:0000256" key="4">
    <source>
        <dbReference type="ARBA" id="ARBA00034320"/>
    </source>
</evidence>
<keyword evidence="3" id="KW-0143">Chaperone</keyword>
<dbReference type="InterPro" id="IPR003495">
    <property type="entry name" value="CobW/HypB/UreG_nucleotide-bd"/>
</dbReference>
<dbReference type="PANTHER" id="PTHR13748">
    <property type="entry name" value="COBW-RELATED"/>
    <property type="match status" value="1"/>
</dbReference>
<comment type="function">
    <text evidence="5">Zinc chaperone that directly transfers zinc cofactor to target proteins, thereby activating them. Zinc is transferred from the CXCC motif in the GTPase domain to the zinc binding site in target proteins in a process requiring GTP hydrolysis.</text>
</comment>
<dbReference type="Proteomes" id="UP000054683">
    <property type="component" value="Unassembled WGS sequence"/>
</dbReference>
<dbReference type="RefSeq" id="WP_062088869.1">
    <property type="nucleotide sequence ID" value="NZ_FCOK02000033.1"/>
</dbReference>
<comment type="catalytic activity">
    <reaction evidence="6">
        <text>GTP + H2O = GDP + phosphate + H(+)</text>
        <dbReference type="Rhea" id="RHEA:19669"/>
        <dbReference type="ChEBI" id="CHEBI:15377"/>
        <dbReference type="ChEBI" id="CHEBI:15378"/>
        <dbReference type="ChEBI" id="CHEBI:37565"/>
        <dbReference type="ChEBI" id="CHEBI:43474"/>
        <dbReference type="ChEBI" id="CHEBI:58189"/>
    </reaction>
    <physiologicalReaction direction="left-to-right" evidence="6">
        <dbReference type="Rhea" id="RHEA:19670"/>
    </physiologicalReaction>
</comment>
<keyword evidence="1" id="KW-0547">Nucleotide-binding</keyword>
<feature type="domain" description="CobW C-terminal" evidence="7">
    <location>
        <begin position="228"/>
        <end position="317"/>
    </location>
</feature>
<dbReference type="InterPro" id="IPR051316">
    <property type="entry name" value="Zinc-reg_GTPase_activator"/>
</dbReference>
<proteinExistence type="inferred from homology"/>
<dbReference type="InterPro" id="IPR011629">
    <property type="entry name" value="CobW-like_C"/>
</dbReference>
<comment type="similarity">
    <text evidence="4">Belongs to the SIMIBI class G3E GTPase family. ZNG1 subfamily.</text>
</comment>
<dbReference type="Pfam" id="PF02492">
    <property type="entry name" value="cobW"/>
    <property type="match status" value="1"/>
</dbReference>
<dbReference type="SUPFAM" id="SSF52540">
    <property type="entry name" value="P-loop containing nucleoside triphosphate hydrolases"/>
    <property type="match status" value="1"/>
</dbReference>
<name>A0A158HNG7_9BURK</name>
<reference evidence="8 9" key="1">
    <citation type="submission" date="2016-01" db="EMBL/GenBank/DDBJ databases">
        <authorList>
            <person name="Oliw E.H."/>
        </authorList>
    </citation>
    <scope>NUCLEOTIDE SEQUENCE [LARGE SCALE GENOMIC DNA]</scope>
    <source>
        <strain evidence="8">LMG 27134</strain>
    </source>
</reference>
<organism evidence="8 9">
    <name type="scientific">Caballeronia udeis</name>
    <dbReference type="NCBI Taxonomy" id="1232866"/>
    <lineage>
        <taxon>Bacteria</taxon>
        <taxon>Pseudomonadati</taxon>
        <taxon>Pseudomonadota</taxon>
        <taxon>Betaproteobacteria</taxon>
        <taxon>Burkholderiales</taxon>
        <taxon>Burkholderiaceae</taxon>
        <taxon>Caballeronia</taxon>
    </lineage>
</organism>
<dbReference type="Gene3D" id="3.40.50.300">
    <property type="entry name" value="P-loop containing nucleotide triphosphate hydrolases"/>
    <property type="match status" value="1"/>
</dbReference>
<dbReference type="CDD" id="cd03112">
    <property type="entry name" value="CobW-like"/>
    <property type="match status" value="1"/>
</dbReference>
<dbReference type="GO" id="GO:0016787">
    <property type="term" value="F:hydrolase activity"/>
    <property type="evidence" value="ECO:0007669"/>
    <property type="project" value="UniProtKB-KW"/>
</dbReference>
<dbReference type="AlphaFoldDB" id="A0A158HNG7"/>
<accession>A0A158HNG7</accession>
<dbReference type="SUPFAM" id="SSF90002">
    <property type="entry name" value="Hypothetical protein YjiA, C-terminal domain"/>
    <property type="match status" value="1"/>
</dbReference>
<dbReference type="Pfam" id="PF07683">
    <property type="entry name" value="CobW_C"/>
    <property type="match status" value="1"/>
</dbReference>
<gene>
    <name evidence="8" type="ORF">AWB69_04625</name>
</gene>
<evidence type="ECO:0000313" key="8">
    <source>
        <dbReference type="EMBL" id="SAL45944.1"/>
    </source>
</evidence>
<dbReference type="InterPro" id="IPR027417">
    <property type="entry name" value="P-loop_NTPase"/>
</dbReference>
<evidence type="ECO:0000256" key="2">
    <source>
        <dbReference type="ARBA" id="ARBA00022801"/>
    </source>
</evidence>
<dbReference type="EMBL" id="FCOK02000033">
    <property type="protein sequence ID" value="SAL45944.1"/>
    <property type="molecule type" value="Genomic_DNA"/>
</dbReference>
<evidence type="ECO:0000256" key="6">
    <source>
        <dbReference type="ARBA" id="ARBA00049117"/>
    </source>
</evidence>
<dbReference type="InterPro" id="IPR036627">
    <property type="entry name" value="CobW-likC_sf"/>
</dbReference>
<sequence>MTASVTGARAPIPLIVVGGYLGAGKTTLLNHVLANAGQRRIAVLVNDFGAINIDAALIRERTDDVINLENGCVCCSIGGQFVDTLLSISNRPDPPDFLVIEASGVSDPVRIAQIGLLDRSYRLYGIVVAVDVSCITQTLLDPYVGDIARQQIAGATAILLTKPDLVDEGRKTEIVAELAMSAHTGIMLETTCGAVPLELFFDDNVTGRVRAGGLSSLNIRSPNLPPDFCSFAFRTEARFDRKKLKDALRNVSGQLLRAKGLIQLDDATTTHELHVAGGRILITPFFGAAGTESTIVLIGVFNDEAKQATLDTLTAATSTACHS</sequence>
<evidence type="ECO:0000256" key="3">
    <source>
        <dbReference type="ARBA" id="ARBA00023186"/>
    </source>
</evidence>
<keyword evidence="2" id="KW-0378">Hydrolase</keyword>
<dbReference type="Gene3D" id="3.30.1220.10">
    <property type="entry name" value="CobW-like, C-terminal domain"/>
    <property type="match status" value="1"/>
</dbReference>